<evidence type="ECO:0000256" key="1">
    <source>
        <dbReference type="ARBA" id="ARBA00008361"/>
    </source>
</evidence>
<dbReference type="SUPFAM" id="SSF53335">
    <property type="entry name" value="S-adenosyl-L-methionine-dependent methyltransferases"/>
    <property type="match status" value="1"/>
</dbReference>
<feature type="domain" description="Methyltransferase type 11" evidence="4">
    <location>
        <begin position="58"/>
        <end position="153"/>
    </location>
</feature>
<gene>
    <name evidence="5" type="ORF">CANARDRAFT_197462</name>
</gene>
<evidence type="ECO:0000259" key="4">
    <source>
        <dbReference type="Pfam" id="PF08241"/>
    </source>
</evidence>
<proteinExistence type="inferred from homology"/>
<sequence>MATYSKKSYNVSSYKDFRPTYPSKFFEKVLRYHDNDDDAKPSSYASIEGFNGTRELHLDLGCGTGQVTFPLSPFFKTTLGTDPSQSMIDQCKSSPEYKVDDDGLRFSIASAEDLSVIPGLKPSSVDLITAAECVHWFDPPKFVEQVAKYLKPQTGSLAYWLYVEPIFCDPKLDAIYQKYVYQDDRYMGLLWDEGKSEFRKWLKQSVDILENSKEFYDVQVVKFDQLSLIENEGVESRDLAVKNGKLSNGCELLVIEKHLSLDDYILYMSTYSALNKWYTKHPEISKGRNEDMMVLMRKDLEEAGWKNNDVKHIVWDSLYVLARKV</sequence>
<dbReference type="Pfam" id="PF08241">
    <property type="entry name" value="Methyltransf_11"/>
    <property type="match status" value="1"/>
</dbReference>
<dbReference type="Gene3D" id="3.40.50.150">
    <property type="entry name" value="Vaccinia Virus protein VP39"/>
    <property type="match status" value="1"/>
</dbReference>
<comment type="similarity">
    <text evidence="1">Belongs to the methyltransferase superfamily.</text>
</comment>
<dbReference type="GO" id="GO:0008757">
    <property type="term" value="F:S-adenosylmethionine-dependent methyltransferase activity"/>
    <property type="evidence" value="ECO:0007669"/>
    <property type="project" value="InterPro"/>
</dbReference>
<protein>
    <recommendedName>
        <fullName evidence="4">Methyltransferase type 11 domain-containing protein</fullName>
    </recommendedName>
</protein>
<accession>A0A1E4T2J0</accession>
<keyword evidence="2" id="KW-0489">Methyltransferase</keyword>
<dbReference type="CDD" id="cd02440">
    <property type="entry name" value="AdoMet_MTases"/>
    <property type="match status" value="1"/>
</dbReference>
<evidence type="ECO:0000256" key="2">
    <source>
        <dbReference type="ARBA" id="ARBA00022603"/>
    </source>
</evidence>
<keyword evidence="3" id="KW-0808">Transferase</keyword>
<dbReference type="STRING" id="983967.A0A1E4T2J0"/>
<dbReference type="InterPro" id="IPR013216">
    <property type="entry name" value="Methyltransf_11"/>
</dbReference>
<dbReference type="InterPro" id="IPR029063">
    <property type="entry name" value="SAM-dependent_MTases_sf"/>
</dbReference>
<keyword evidence="6" id="KW-1185">Reference proteome</keyword>
<dbReference type="AlphaFoldDB" id="A0A1E4T2J0"/>
<dbReference type="InterPro" id="IPR051052">
    <property type="entry name" value="Diverse_substrate_MTase"/>
</dbReference>
<name>A0A1E4T2J0_9ASCO</name>
<evidence type="ECO:0000313" key="5">
    <source>
        <dbReference type="EMBL" id="ODV85965.1"/>
    </source>
</evidence>
<dbReference type="PANTHER" id="PTHR44942:SF4">
    <property type="entry name" value="METHYLTRANSFERASE TYPE 11 DOMAIN-CONTAINING PROTEIN"/>
    <property type="match status" value="1"/>
</dbReference>
<dbReference type="OrthoDB" id="10027013at2759"/>
<evidence type="ECO:0000256" key="3">
    <source>
        <dbReference type="ARBA" id="ARBA00022679"/>
    </source>
</evidence>
<dbReference type="PANTHER" id="PTHR44942">
    <property type="entry name" value="METHYLTRANSF_11 DOMAIN-CONTAINING PROTEIN"/>
    <property type="match status" value="1"/>
</dbReference>
<dbReference type="Proteomes" id="UP000094801">
    <property type="component" value="Unassembled WGS sequence"/>
</dbReference>
<evidence type="ECO:0000313" key="6">
    <source>
        <dbReference type="Proteomes" id="UP000094801"/>
    </source>
</evidence>
<dbReference type="GO" id="GO:0032259">
    <property type="term" value="P:methylation"/>
    <property type="evidence" value="ECO:0007669"/>
    <property type="project" value="UniProtKB-KW"/>
</dbReference>
<organism evidence="5 6">
    <name type="scientific">[Candida] arabinofermentans NRRL YB-2248</name>
    <dbReference type="NCBI Taxonomy" id="983967"/>
    <lineage>
        <taxon>Eukaryota</taxon>
        <taxon>Fungi</taxon>
        <taxon>Dikarya</taxon>
        <taxon>Ascomycota</taxon>
        <taxon>Saccharomycotina</taxon>
        <taxon>Pichiomycetes</taxon>
        <taxon>Pichiales</taxon>
        <taxon>Pichiaceae</taxon>
        <taxon>Ogataea</taxon>
        <taxon>Ogataea/Candida clade</taxon>
    </lineage>
</organism>
<reference evidence="6" key="1">
    <citation type="submission" date="2016-04" db="EMBL/GenBank/DDBJ databases">
        <title>Comparative genomics of biotechnologically important yeasts.</title>
        <authorList>
            <consortium name="DOE Joint Genome Institute"/>
            <person name="Riley R."/>
            <person name="Haridas S."/>
            <person name="Wolfe K.H."/>
            <person name="Lopes M.R."/>
            <person name="Hittinger C.T."/>
            <person name="Goker M."/>
            <person name="Salamov A."/>
            <person name="Wisecaver J."/>
            <person name="Long T.M."/>
            <person name="Aerts A.L."/>
            <person name="Barry K."/>
            <person name="Choi C."/>
            <person name="Clum A."/>
            <person name="Coughlan A.Y."/>
            <person name="Deshpande S."/>
            <person name="Douglass A.P."/>
            <person name="Hanson S.J."/>
            <person name="Klenk H.-P."/>
            <person name="Labutti K."/>
            <person name="Lapidus A."/>
            <person name="Lindquist E."/>
            <person name="Lipzen A."/>
            <person name="Meier-Kolthoff J.P."/>
            <person name="Ohm R.A."/>
            <person name="Otillar R.P."/>
            <person name="Pangilinan J."/>
            <person name="Peng Y."/>
            <person name="Rokas A."/>
            <person name="Rosa C.A."/>
            <person name="Scheuner C."/>
            <person name="Sibirny A.A."/>
            <person name="Slot J.C."/>
            <person name="Stielow J.B."/>
            <person name="Sun H."/>
            <person name="Kurtzman C.P."/>
            <person name="Blackwell M."/>
            <person name="Grigoriev I.V."/>
            <person name="Jeffries T.W."/>
        </authorList>
    </citation>
    <scope>NUCLEOTIDE SEQUENCE [LARGE SCALE GENOMIC DNA]</scope>
    <source>
        <strain evidence="6">NRRL YB-2248</strain>
    </source>
</reference>
<dbReference type="EMBL" id="KV453851">
    <property type="protein sequence ID" value="ODV85965.1"/>
    <property type="molecule type" value="Genomic_DNA"/>
</dbReference>